<dbReference type="EMBL" id="DVOE01000085">
    <property type="protein sequence ID" value="HIU99297.1"/>
    <property type="molecule type" value="Genomic_DNA"/>
</dbReference>
<gene>
    <name evidence="1" type="ORF">IAC73_05600</name>
</gene>
<dbReference type="InterPro" id="IPR050407">
    <property type="entry name" value="Geranylgeranyl_reductase"/>
</dbReference>
<name>A0A9D1NB51_9FIRM</name>
<dbReference type="PANTHER" id="PTHR42685">
    <property type="entry name" value="GERANYLGERANYL DIPHOSPHATE REDUCTASE"/>
    <property type="match status" value="1"/>
</dbReference>
<organism evidence="1 2">
    <name type="scientific">Candidatus Limadaptatus stercoripullorum</name>
    <dbReference type="NCBI Taxonomy" id="2840846"/>
    <lineage>
        <taxon>Bacteria</taxon>
        <taxon>Bacillati</taxon>
        <taxon>Bacillota</taxon>
        <taxon>Clostridia</taxon>
        <taxon>Eubacteriales</taxon>
        <taxon>Candidatus Limadaptatus</taxon>
    </lineage>
</organism>
<dbReference type="SUPFAM" id="SSF51905">
    <property type="entry name" value="FAD/NAD(P)-binding domain"/>
    <property type="match status" value="1"/>
</dbReference>
<protein>
    <submittedName>
        <fullName evidence="1">NAD(P)/FAD-dependent oxidoreductase</fullName>
    </submittedName>
</protein>
<dbReference type="Proteomes" id="UP000886857">
    <property type="component" value="Unassembled WGS sequence"/>
</dbReference>
<dbReference type="InterPro" id="IPR036188">
    <property type="entry name" value="FAD/NAD-bd_sf"/>
</dbReference>
<reference evidence="1" key="1">
    <citation type="submission" date="2020-10" db="EMBL/GenBank/DDBJ databases">
        <authorList>
            <person name="Gilroy R."/>
        </authorList>
    </citation>
    <scope>NUCLEOTIDE SEQUENCE</scope>
    <source>
        <strain evidence="1">10406</strain>
    </source>
</reference>
<dbReference type="AlphaFoldDB" id="A0A9D1NB51"/>
<sequence>MKVIVAGAGTGGLVAAERLGKLGFEVTVYEKAKSLDQMRYDWHDDVSPSVFKRLGTDIPEGSFPKKNWTFVSPGGAVHGMKEDESAADISVDRRTLNRMLVARAEEEADIVFGATVQAPLVDDGKVVGVLVNGEEKRADLVVDSLGVDSVLRDALAGRFGLPVPDKDEAFVVWRAFVRKNKDAPPAEYSNKVYLKHRGEAGISWVIQDHDPELVDVLIGRVGAMSESERLSAFEALRAENPTVTDEVVRGGIVCRIPVRFPAPRMVAPGYAAVGDSAFMTIPMLGSGIASSMTAGMLLAETIGECISRGRKASEDMFGTAALWKYQVKVFREFGAEHCGVDVMKRGVLAMADEDLDWMLGSDLLTNDEICRLAKGRLLRISAGEALRKVRKAGTRRLGTLLSVNNMLQRCLLAFRKGKNIPRNFHEPTVRGWERRLTRVCRKVKK</sequence>
<dbReference type="Gene3D" id="3.50.50.60">
    <property type="entry name" value="FAD/NAD(P)-binding domain"/>
    <property type="match status" value="1"/>
</dbReference>
<evidence type="ECO:0000313" key="1">
    <source>
        <dbReference type="EMBL" id="HIU99297.1"/>
    </source>
</evidence>
<reference evidence="1" key="2">
    <citation type="journal article" date="2021" name="PeerJ">
        <title>Extensive microbial diversity within the chicken gut microbiome revealed by metagenomics and culture.</title>
        <authorList>
            <person name="Gilroy R."/>
            <person name="Ravi A."/>
            <person name="Getino M."/>
            <person name="Pursley I."/>
            <person name="Horton D.L."/>
            <person name="Alikhan N.F."/>
            <person name="Baker D."/>
            <person name="Gharbi K."/>
            <person name="Hall N."/>
            <person name="Watson M."/>
            <person name="Adriaenssens E.M."/>
            <person name="Foster-Nyarko E."/>
            <person name="Jarju S."/>
            <person name="Secka A."/>
            <person name="Antonio M."/>
            <person name="Oren A."/>
            <person name="Chaudhuri R.R."/>
            <person name="La Ragione R."/>
            <person name="Hildebrand F."/>
            <person name="Pallen M.J."/>
        </authorList>
    </citation>
    <scope>NUCLEOTIDE SEQUENCE</scope>
    <source>
        <strain evidence="1">10406</strain>
    </source>
</reference>
<proteinExistence type="predicted"/>
<dbReference type="Pfam" id="PF13450">
    <property type="entry name" value="NAD_binding_8"/>
    <property type="match status" value="1"/>
</dbReference>
<comment type="caution">
    <text evidence="1">The sequence shown here is derived from an EMBL/GenBank/DDBJ whole genome shotgun (WGS) entry which is preliminary data.</text>
</comment>
<evidence type="ECO:0000313" key="2">
    <source>
        <dbReference type="Proteomes" id="UP000886857"/>
    </source>
</evidence>
<dbReference type="PANTHER" id="PTHR42685:SF18">
    <property type="entry name" value="DIGERANYLGERANYLGLYCEROPHOSPHOLIPID REDUCTASE"/>
    <property type="match status" value="1"/>
</dbReference>
<accession>A0A9D1NB51</accession>